<keyword evidence="8" id="KW-1185">Reference proteome</keyword>
<geneLocation type="plasmid" evidence="7 8">
    <name>pGABEKP28_2</name>
</geneLocation>
<evidence type="ECO:0000313" key="7">
    <source>
        <dbReference type="EMBL" id="WBG93301.1"/>
    </source>
</evidence>
<protein>
    <submittedName>
        <fullName evidence="7">Fimbrial protein</fullName>
    </submittedName>
</protein>
<feature type="signal peptide" evidence="5">
    <location>
        <begin position="1"/>
        <end position="28"/>
    </location>
</feature>
<dbReference type="GO" id="GO:0043709">
    <property type="term" value="P:cell adhesion involved in single-species biofilm formation"/>
    <property type="evidence" value="ECO:0007669"/>
    <property type="project" value="TreeGrafter"/>
</dbReference>
<dbReference type="AlphaFoldDB" id="A0AAJ5QN57"/>
<dbReference type="Pfam" id="PF00419">
    <property type="entry name" value="Fimbrial"/>
    <property type="match status" value="1"/>
</dbReference>
<evidence type="ECO:0000259" key="6">
    <source>
        <dbReference type="Pfam" id="PF00419"/>
    </source>
</evidence>
<gene>
    <name evidence="7" type="ORF">N5580_21310</name>
</gene>
<reference evidence="7 8" key="1">
    <citation type="journal article" date="2022" name="J Glob Antimicrob Resist">
        <title>First complete genome of a multidrug resistant strain of the novel human pathogen Kalamiella piersonii (GABEKP28) identified in human saliva.</title>
        <authorList>
            <person name="McDonagh F."/>
            <person name="Singh N.K."/>
            <person name="Venkateswaran K."/>
            <person name="Lonappan A.M."/>
            <person name="Hallahan B."/>
            <person name="Tuohy A."/>
            <person name="Burke L."/>
            <person name="Kovarova A."/>
            <person name="Miliotis G."/>
        </authorList>
    </citation>
    <scope>NUCLEOTIDE SEQUENCE [LARGE SCALE GENOMIC DNA]</scope>
    <source>
        <strain evidence="7 8">GABEKP28</strain>
    </source>
</reference>
<dbReference type="PANTHER" id="PTHR33420">
    <property type="entry name" value="FIMBRIAL SUBUNIT ELFA-RELATED"/>
    <property type="match status" value="1"/>
</dbReference>
<organism evidence="7 8">
    <name type="scientific">Pantoea piersonii</name>
    <dbReference type="NCBI Taxonomy" id="2364647"/>
    <lineage>
        <taxon>Bacteria</taxon>
        <taxon>Pseudomonadati</taxon>
        <taxon>Pseudomonadota</taxon>
        <taxon>Gammaproteobacteria</taxon>
        <taxon>Enterobacterales</taxon>
        <taxon>Erwiniaceae</taxon>
        <taxon>Pantoea</taxon>
    </lineage>
</organism>
<dbReference type="SUPFAM" id="SSF49401">
    <property type="entry name" value="Bacterial adhesins"/>
    <property type="match status" value="1"/>
</dbReference>
<feature type="domain" description="Fimbrial-type adhesion" evidence="6">
    <location>
        <begin position="213"/>
        <end position="361"/>
    </location>
</feature>
<evidence type="ECO:0000256" key="4">
    <source>
        <dbReference type="ARBA" id="ARBA00023263"/>
    </source>
</evidence>
<dbReference type="PROSITE" id="PS51257">
    <property type="entry name" value="PROKAR_LIPOPROTEIN"/>
    <property type="match status" value="1"/>
</dbReference>
<evidence type="ECO:0000313" key="8">
    <source>
        <dbReference type="Proteomes" id="UP001211544"/>
    </source>
</evidence>
<dbReference type="RefSeq" id="WP_269950639.1">
    <property type="nucleotide sequence ID" value="NZ_CP104760.1"/>
</dbReference>
<keyword evidence="4" id="KW-0281">Fimbrium</keyword>
<comment type="subcellular location">
    <subcellularLocation>
        <location evidence="1">Fimbrium</location>
    </subcellularLocation>
</comment>
<dbReference type="GO" id="GO:0009289">
    <property type="term" value="C:pilus"/>
    <property type="evidence" value="ECO:0007669"/>
    <property type="project" value="UniProtKB-SubCell"/>
</dbReference>
<evidence type="ECO:0000256" key="5">
    <source>
        <dbReference type="SAM" id="SignalP"/>
    </source>
</evidence>
<dbReference type="InterPro" id="IPR008966">
    <property type="entry name" value="Adhesion_dom_sf"/>
</dbReference>
<evidence type="ECO:0000256" key="3">
    <source>
        <dbReference type="ARBA" id="ARBA00022729"/>
    </source>
</evidence>
<dbReference type="InterPro" id="IPR000259">
    <property type="entry name" value="Adhesion_dom_fimbrial"/>
</dbReference>
<evidence type="ECO:0000256" key="2">
    <source>
        <dbReference type="ARBA" id="ARBA00006671"/>
    </source>
</evidence>
<sequence>MQKFINRLLWILLFAAGISAVSVTPALAIGSCDPNNISSGNNSVALSTISDIDLATMLSLTNSYSLTTSSNFSGYKLVCILSGETLQYRNGIEGGYTVKFTSGDVDTYIKFTASLSVNNKYFNSGLISTSYSASDFDTEITLTAELVTGSDYDVASTSGSVEIPLLYLTSSSYSKTYSTASALRSQVSTRAAAAASSYYDLKGFASVNISFSPVSTTCVIENQEFSLPSTTLYTIQSGETSDTQFTIPVTCSGSLNSLATKTFNLRAYSGDIVDATRYIIRNASSTSSGIGFQLFNDTADPLVFSSSYDSSSTSLASMTQGSDLITSLTSLNIGARYKIYDSSSATPGTVVGTITIYMEYD</sequence>
<keyword evidence="3 5" id="KW-0732">Signal</keyword>
<dbReference type="Proteomes" id="UP001211544">
    <property type="component" value="Plasmid pGABEKP28_2"/>
</dbReference>
<dbReference type="InterPro" id="IPR036937">
    <property type="entry name" value="Adhesion_dom_fimbrial_sf"/>
</dbReference>
<dbReference type="EMBL" id="CP104760">
    <property type="protein sequence ID" value="WBG93301.1"/>
    <property type="molecule type" value="Genomic_DNA"/>
</dbReference>
<evidence type="ECO:0000256" key="1">
    <source>
        <dbReference type="ARBA" id="ARBA00004561"/>
    </source>
</evidence>
<dbReference type="InterPro" id="IPR050263">
    <property type="entry name" value="Bact_Fimbrial_Adh_Pro"/>
</dbReference>
<dbReference type="PANTHER" id="PTHR33420:SF12">
    <property type="entry name" value="FIMBRIN-LIKE PROTEIN FIMI-RELATED"/>
    <property type="match status" value="1"/>
</dbReference>
<dbReference type="KEGG" id="kpie:N5580_21310"/>
<feature type="chain" id="PRO_5042498666" evidence="5">
    <location>
        <begin position="29"/>
        <end position="361"/>
    </location>
</feature>
<dbReference type="Gene3D" id="2.60.40.1090">
    <property type="entry name" value="Fimbrial-type adhesion domain"/>
    <property type="match status" value="1"/>
</dbReference>
<accession>A0AAJ5QN57</accession>
<proteinExistence type="inferred from homology"/>
<keyword evidence="7" id="KW-0614">Plasmid</keyword>
<name>A0AAJ5QN57_9GAMM</name>
<comment type="similarity">
    <text evidence="2">Belongs to the fimbrial protein family.</text>
</comment>